<accession>A0A5B7EF47</accession>
<reference evidence="2 3" key="1">
    <citation type="submission" date="2019-05" db="EMBL/GenBank/DDBJ databases">
        <title>Another draft genome of Portunus trituberculatus and its Hox gene families provides insights of decapod evolution.</title>
        <authorList>
            <person name="Jeong J.-H."/>
            <person name="Song I."/>
            <person name="Kim S."/>
            <person name="Choi T."/>
            <person name="Kim D."/>
            <person name="Ryu S."/>
            <person name="Kim W."/>
        </authorList>
    </citation>
    <scope>NUCLEOTIDE SEQUENCE [LARGE SCALE GENOMIC DNA]</scope>
    <source>
        <tissue evidence="2">Muscle</tissue>
    </source>
</reference>
<comment type="caution">
    <text evidence="2">The sequence shown here is derived from an EMBL/GenBank/DDBJ whole genome shotgun (WGS) entry which is preliminary data.</text>
</comment>
<feature type="region of interest" description="Disordered" evidence="1">
    <location>
        <begin position="143"/>
        <end position="177"/>
    </location>
</feature>
<protein>
    <submittedName>
        <fullName evidence="2">Uncharacterized protein</fullName>
    </submittedName>
</protein>
<evidence type="ECO:0000313" key="3">
    <source>
        <dbReference type="Proteomes" id="UP000324222"/>
    </source>
</evidence>
<dbReference type="AlphaFoldDB" id="A0A5B7EF47"/>
<proteinExistence type="predicted"/>
<organism evidence="2 3">
    <name type="scientific">Portunus trituberculatus</name>
    <name type="common">Swimming crab</name>
    <name type="synonym">Neptunus trituberculatus</name>
    <dbReference type="NCBI Taxonomy" id="210409"/>
    <lineage>
        <taxon>Eukaryota</taxon>
        <taxon>Metazoa</taxon>
        <taxon>Ecdysozoa</taxon>
        <taxon>Arthropoda</taxon>
        <taxon>Crustacea</taxon>
        <taxon>Multicrustacea</taxon>
        <taxon>Malacostraca</taxon>
        <taxon>Eumalacostraca</taxon>
        <taxon>Eucarida</taxon>
        <taxon>Decapoda</taxon>
        <taxon>Pleocyemata</taxon>
        <taxon>Brachyura</taxon>
        <taxon>Eubrachyura</taxon>
        <taxon>Portunoidea</taxon>
        <taxon>Portunidae</taxon>
        <taxon>Portuninae</taxon>
        <taxon>Portunus</taxon>
    </lineage>
</organism>
<evidence type="ECO:0000313" key="2">
    <source>
        <dbReference type="EMBL" id="MPC31284.1"/>
    </source>
</evidence>
<dbReference type="EMBL" id="VSRR010002404">
    <property type="protein sequence ID" value="MPC31284.1"/>
    <property type="molecule type" value="Genomic_DNA"/>
</dbReference>
<evidence type="ECO:0000256" key="1">
    <source>
        <dbReference type="SAM" id="MobiDB-lite"/>
    </source>
</evidence>
<dbReference type="Proteomes" id="UP000324222">
    <property type="component" value="Unassembled WGS sequence"/>
</dbReference>
<name>A0A5B7EF47_PORTR</name>
<sequence length="219" mass="24621">MPRLTITKAPGNSTHLLSGLYIFLSRYLACAALASHPRLASNMGIKRFKSIYPRHYTSSFPSLKIGQSRIEISMEKGNHTMGEFTTLRETKRKEEHSQSLQARAKVPPPPRLSEPRGHCIITISRYLLRPSLLISRQPLITRVSPTDQAGGPSRRGQQGVVRRGGHRHLHPQGTHHSFLPCKYLPPLTAARHRRSHHTRRPGQGCVVWLCVSPNKTDSL</sequence>
<keyword evidence="3" id="KW-1185">Reference proteome</keyword>
<gene>
    <name evidence="2" type="ORF">E2C01_024569</name>
</gene>
<feature type="region of interest" description="Disordered" evidence="1">
    <location>
        <begin position="89"/>
        <end position="113"/>
    </location>
</feature>